<dbReference type="Pfam" id="PF26639">
    <property type="entry name" value="Het-6_barrel"/>
    <property type="match status" value="1"/>
</dbReference>
<feature type="domain" description="Heterokaryon incompatibility" evidence="1">
    <location>
        <begin position="77"/>
        <end position="255"/>
    </location>
</feature>
<dbReference type="PANTHER" id="PTHR24148">
    <property type="entry name" value="ANKYRIN REPEAT DOMAIN-CONTAINING PROTEIN 39 HOMOLOG-RELATED"/>
    <property type="match status" value="1"/>
</dbReference>
<gene>
    <name evidence="2" type="ORF">B0T14DRAFT_497895</name>
</gene>
<dbReference type="EMBL" id="JAULSU010000005">
    <property type="protein sequence ID" value="KAK0616723.1"/>
    <property type="molecule type" value="Genomic_DNA"/>
</dbReference>
<comment type="caution">
    <text evidence="2">The sequence shown here is derived from an EMBL/GenBank/DDBJ whole genome shotgun (WGS) entry which is preliminary data.</text>
</comment>
<proteinExistence type="predicted"/>
<name>A0AA39WJS8_9PEZI</name>
<organism evidence="2 3">
    <name type="scientific">Immersiella caudata</name>
    <dbReference type="NCBI Taxonomy" id="314043"/>
    <lineage>
        <taxon>Eukaryota</taxon>
        <taxon>Fungi</taxon>
        <taxon>Dikarya</taxon>
        <taxon>Ascomycota</taxon>
        <taxon>Pezizomycotina</taxon>
        <taxon>Sordariomycetes</taxon>
        <taxon>Sordariomycetidae</taxon>
        <taxon>Sordariales</taxon>
        <taxon>Lasiosphaeriaceae</taxon>
        <taxon>Immersiella</taxon>
    </lineage>
</organism>
<sequence length="664" mass="75232">MAPSFRSDEIYVPERAMPTTIPDPTPSFTYDALPTHESSQYIRLLKIKPAIFLADVLDCELIVVPIDPDNNASTPTFDALSYAWSLDERPHQQQRWAPITGPKEILVNGKRLTVQESLAAAMHRYRRLGCSYLRRDKGPWKGKAEYLWADAICIDQSNVVEKTSQVAMMHEIYRRARRVFIDLGVVRDDWISALYLMEAILSITNLMPNPRRPALFDDKTVFEVFELPPVDHIAWKALGHALEMPWFRRTWVVQEMAIPAQEPIAMFGRYSFGFEKFLNVLNFIQEQGYLNVLTAHSSARDLGLINALKMGGIRRYYQRGSLFSVALLEKIRDFVASDPKDKVLGVLSLMPENERILPDYSLTVDQVYTRYAKRIILAGYGPRLLDTAGLQRRTAGDPLTRTWVPDWRAQKLTPRIISHIRQHRYTASGSLRQDFSLVPCHATDTHEESPDSKYPLLKIQAYFLDTILSTTDVLFPNLLQVGNTPFRPIFQAISDFVSTHKTHCAACYNTESLDDITARTLLMDDLYLAHNNSIPIYSEITNPAETFRLMTEDAEAFDAEFAREDRKLSPLKTFQRQANAALPDRRLGVTEKGYLGIFPGVVEKGDVVSVMAGADVPFVLRSVGVTETGESRTYQLVGDAYVHGVMYGEALKLHGFGMVDVLLV</sequence>
<evidence type="ECO:0000259" key="1">
    <source>
        <dbReference type="Pfam" id="PF06985"/>
    </source>
</evidence>
<dbReference type="PANTHER" id="PTHR24148:SF64">
    <property type="entry name" value="HETEROKARYON INCOMPATIBILITY DOMAIN-CONTAINING PROTEIN"/>
    <property type="match status" value="1"/>
</dbReference>
<dbReference type="Proteomes" id="UP001175000">
    <property type="component" value="Unassembled WGS sequence"/>
</dbReference>
<evidence type="ECO:0000313" key="2">
    <source>
        <dbReference type="EMBL" id="KAK0616723.1"/>
    </source>
</evidence>
<evidence type="ECO:0000313" key="3">
    <source>
        <dbReference type="Proteomes" id="UP001175000"/>
    </source>
</evidence>
<accession>A0AA39WJS8</accession>
<dbReference type="InterPro" id="IPR010730">
    <property type="entry name" value="HET"/>
</dbReference>
<dbReference type="InterPro" id="IPR052895">
    <property type="entry name" value="HetReg/Transcr_Mod"/>
</dbReference>
<protein>
    <submittedName>
        <fullName evidence="2">Heterokaryon incompatibility protein-domain-containing protein</fullName>
    </submittedName>
</protein>
<dbReference type="AlphaFoldDB" id="A0AA39WJS8"/>
<reference evidence="2" key="1">
    <citation type="submission" date="2023-06" db="EMBL/GenBank/DDBJ databases">
        <title>Genome-scale phylogeny and comparative genomics of the fungal order Sordariales.</title>
        <authorList>
            <consortium name="Lawrence Berkeley National Laboratory"/>
            <person name="Hensen N."/>
            <person name="Bonometti L."/>
            <person name="Westerberg I."/>
            <person name="Brannstrom I.O."/>
            <person name="Guillou S."/>
            <person name="Cros-Aarteil S."/>
            <person name="Calhoun S."/>
            <person name="Haridas S."/>
            <person name="Kuo A."/>
            <person name="Mondo S."/>
            <person name="Pangilinan J."/>
            <person name="Riley R."/>
            <person name="Labutti K."/>
            <person name="Andreopoulos B."/>
            <person name="Lipzen A."/>
            <person name="Chen C."/>
            <person name="Yanf M."/>
            <person name="Daum C."/>
            <person name="Ng V."/>
            <person name="Clum A."/>
            <person name="Steindorff A."/>
            <person name="Ohm R."/>
            <person name="Martin F."/>
            <person name="Silar P."/>
            <person name="Natvig D."/>
            <person name="Lalanne C."/>
            <person name="Gautier V."/>
            <person name="Ament-Velasquez S.L."/>
            <person name="Kruys A."/>
            <person name="Hutchinson M.I."/>
            <person name="Powell A.J."/>
            <person name="Barry K."/>
            <person name="Miller A.N."/>
            <person name="Grigoriev I.V."/>
            <person name="Debuchy R."/>
            <person name="Gladieux P."/>
            <person name="Thoren M.H."/>
            <person name="Johannesson H."/>
        </authorList>
    </citation>
    <scope>NUCLEOTIDE SEQUENCE</scope>
    <source>
        <strain evidence="2">CBS 606.72</strain>
    </source>
</reference>
<keyword evidence="3" id="KW-1185">Reference proteome</keyword>
<dbReference type="Pfam" id="PF06985">
    <property type="entry name" value="HET"/>
    <property type="match status" value="1"/>
</dbReference>